<feature type="region of interest" description="Disordered" evidence="1">
    <location>
        <begin position="34"/>
        <end position="55"/>
    </location>
</feature>
<proteinExistence type="predicted"/>
<evidence type="ECO:0000313" key="2">
    <source>
        <dbReference type="EMBL" id="KAL2339726.1"/>
    </source>
</evidence>
<comment type="caution">
    <text evidence="2">The sequence shown here is derived from an EMBL/GenBank/DDBJ whole genome shotgun (WGS) entry which is preliminary data.</text>
</comment>
<sequence length="166" mass="18066">MKRKGRPRCTAACFAAAAGGALLARGLGTEHERGGSVIVPSRGGRGAGGGGGGVRGDAAAAEPCRVAEVHRERAFEHRRGVRGLVERGTVGGRRRWRGREPAEDVAGEVRACDGHGDWVYCRWVQEDESLHACRRSRTQMLHVMERELYMGLGDNPFTRYTNPLTE</sequence>
<gene>
    <name evidence="2" type="ORF">Fmac_007666</name>
</gene>
<evidence type="ECO:0000256" key="1">
    <source>
        <dbReference type="SAM" id="MobiDB-lite"/>
    </source>
</evidence>
<keyword evidence="3" id="KW-1185">Reference proteome</keyword>
<evidence type="ECO:0000313" key="3">
    <source>
        <dbReference type="Proteomes" id="UP001603857"/>
    </source>
</evidence>
<protein>
    <submittedName>
        <fullName evidence="2">Uncharacterized protein</fullName>
    </submittedName>
</protein>
<dbReference type="AlphaFoldDB" id="A0ABD1MV91"/>
<accession>A0ABD1MV91</accession>
<name>A0ABD1MV91_9FABA</name>
<dbReference type="Proteomes" id="UP001603857">
    <property type="component" value="Unassembled WGS sequence"/>
</dbReference>
<dbReference type="EMBL" id="JBGMDY010000003">
    <property type="protein sequence ID" value="KAL2339726.1"/>
    <property type="molecule type" value="Genomic_DNA"/>
</dbReference>
<feature type="compositionally biased region" description="Gly residues" evidence="1">
    <location>
        <begin position="43"/>
        <end position="55"/>
    </location>
</feature>
<organism evidence="2 3">
    <name type="scientific">Flemingia macrophylla</name>
    <dbReference type="NCBI Taxonomy" id="520843"/>
    <lineage>
        <taxon>Eukaryota</taxon>
        <taxon>Viridiplantae</taxon>
        <taxon>Streptophyta</taxon>
        <taxon>Embryophyta</taxon>
        <taxon>Tracheophyta</taxon>
        <taxon>Spermatophyta</taxon>
        <taxon>Magnoliopsida</taxon>
        <taxon>eudicotyledons</taxon>
        <taxon>Gunneridae</taxon>
        <taxon>Pentapetalae</taxon>
        <taxon>rosids</taxon>
        <taxon>fabids</taxon>
        <taxon>Fabales</taxon>
        <taxon>Fabaceae</taxon>
        <taxon>Papilionoideae</taxon>
        <taxon>50 kb inversion clade</taxon>
        <taxon>NPAAA clade</taxon>
        <taxon>indigoferoid/millettioid clade</taxon>
        <taxon>Phaseoleae</taxon>
        <taxon>Flemingia</taxon>
    </lineage>
</organism>
<reference evidence="2 3" key="1">
    <citation type="submission" date="2024-08" db="EMBL/GenBank/DDBJ databases">
        <title>Insights into the chromosomal genome structure of Flemingia macrophylla.</title>
        <authorList>
            <person name="Ding Y."/>
            <person name="Zhao Y."/>
            <person name="Bi W."/>
            <person name="Wu M."/>
            <person name="Zhao G."/>
            <person name="Gong Y."/>
            <person name="Li W."/>
            <person name="Zhang P."/>
        </authorList>
    </citation>
    <scope>NUCLEOTIDE SEQUENCE [LARGE SCALE GENOMIC DNA]</scope>
    <source>
        <strain evidence="2">DYQJB</strain>
        <tissue evidence="2">Leaf</tissue>
    </source>
</reference>